<reference evidence="1" key="1">
    <citation type="submission" date="2016-10" db="EMBL/GenBank/DDBJ databases">
        <title>Sequence of Gallionella enrichment culture.</title>
        <authorList>
            <person name="Poehlein A."/>
            <person name="Muehling M."/>
            <person name="Daniel R."/>
        </authorList>
    </citation>
    <scope>NUCLEOTIDE SEQUENCE</scope>
</reference>
<evidence type="ECO:0000313" key="1">
    <source>
        <dbReference type="EMBL" id="OIR02797.1"/>
    </source>
</evidence>
<dbReference type="EMBL" id="MLJW01000071">
    <property type="protein sequence ID" value="OIR02797.1"/>
    <property type="molecule type" value="Genomic_DNA"/>
</dbReference>
<dbReference type="Gene3D" id="3.40.50.300">
    <property type="entry name" value="P-loop containing nucleotide triphosphate hydrolases"/>
    <property type="match status" value="1"/>
</dbReference>
<sequence length="161" mass="18149">MTSQLGTLHLLCGKIASGKSTLAKELVKTPNTVILSEDEWLANLYPSEIKSITDYIRCSGHLRGAMEKHVAELLRIGVSVVLDFPANTVANRKWMKGILKNVHAEHVLHFLDVSDDHCLMRLRARNASGTHAFVVEDAEFDRITSYFVAPQLEEEFNILRY</sequence>
<evidence type="ECO:0008006" key="2">
    <source>
        <dbReference type="Google" id="ProtNLM"/>
    </source>
</evidence>
<organism evidence="1">
    <name type="scientific">mine drainage metagenome</name>
    <dbReference type="NCBI Taxonomy" id="410659"/>
    <lineage>
        <taxon>unclassified sequences</taxon>
        <taxon>metagenomes</taxon>
        <taxon>ecological metagenomes</taxon>
    </lineage>
</organism>
<comment type="caution">
    <text evidence="1">The sequence shown here is derived from an EMBL/GenBank/DDBJ whole genome shotgun (WGS) entry which is preliminary data.</text>
</comment>
<proteinExistence type="predicted"/>
<gene>
    <name evidence="1" type="ORF">GALL_150050</name>
</gene>
<dbReference type="AlphaFoldDB" id="A0A1J5SF17"/>
<name>A0A1J5SF17_9ZZZZ</name>
<dbReference type="SUPFAM" id="SSF52540">
    <property type="entry name" value="P-loop containing nucleoside triphosphate hydrolases"/>
    <property type="match status" value="1"/>
</dbReference>
<accession>A0A1J5SF17</accession>
<dbReference type="InterPro" id="IPR027417">
    <property type="entry name" value="P-loop_NTPase"/>
</dbReference>
<dbReference type="Pfam" id="PF13671">
    <property type="entry name" value="AAA_33"/>
    <property type="match status" value="1"/>
</dbReference>
<protein>
    <recommendedName>
        <fullName evidence="2">Cell division protein ZipA</fullName>
    </recommendedName>
</protein>